<feature type="transmembrane region" description="Helical" evidence="6">
    <location>
        <begin position="12"/>
        <end position="31"/>
    </location>
</feature>
<dbReference type="GO" id="GO:0055085">
    <property type="term" value="P:transmembrane transport"/>
    <property type="evidence" value="ECO:0007669"/>
    <property type="project" value="TreeGrafter"/>
</dbReference>
<organism evidence="7 8">
    <name type="scientific">Pseudoteredinibacter isoporae</name>
    <dbReference type="NCBI Taxonomy" id="570281"/>
    <lineage>
        <taxon>Bacteria</taxon>
        <taxon>Pseudomonadati</taxon>
        <taxon>Pseudomonadota</taxon>
        <taxon>Gammaproteobacteria</taxon>
        <taxon>Cellvibrionales</taxon>
        <taxon>Cellvibrionaceae</taxon>
        <taxon>Pseudoteredinibacter</taxon>
    </lineage>
</organism>
<dbReference type="PANTHER" id="PTHR21716:SF64">
    <property type="entry name" value="AI-2 TRANSPORT PROTEIN TQSA"/>
    <property type="match status" value="1"/>
</dbReference>
<dbReference type="FunCoup" id="A0A7X0JUY6">
    <property type="interactions" value="342"/>
</dbReference>
<evidence type="ECO:0000256" key="2">
    <source>
        <dbReference type="ARBA" id="ARBA00009773"/>
    </source>
</evidence>
<feature type="transmembrane region" description="Helical" evidence="6">
    <location>
        <begin position="228"/>
        <end position="256"/>
    </location>
</feature>
<gene>
    <name evidence="7" type="ORF">HNR48_003033</name>
</gene>
<evidence type="ECO:0000313" key="8">
    <source>
        <dbReference type="Proteomes" id="UP000528457"/>
    </source>
</evidence>
<name>A0A7X0JUY6_9GAMM</name>
<dbReference type="Proteomes" id="UP000528457">
    <property type="component" value="Unassembled WGS sequence"/>
</dbReference>
<feature type="transmembrane region" description="Helical" evidence="6">
    <location>
        <begin position="293"/>
        <end position="315"/>
    </location>
</feature>
<dbReference type="RefSeq" id="WP_166845284.1">
    <property type="nucleotide sequence ID" value="NZ_JAAONY010000002.1"/>
</dbReference>
<keyword evidence="5 6" id="KW-0472">Membrane</keyword>
<keyword evidence="8" id="KW-1185">Reference proteome</keyword>
<dbReference type="GO" id="GO:0016020">
    <property type="term" value="C:membrane"/>
    <property type="evidence" value="ECO:0007669"/>
    <property type="project" value="UniProtKB-SubCell"/>
</dbReference>
<dbReference type="PANTHER" id="PTHR21716">
    <property type="entry name" value="TRANSMEMBRANE PROTEIN"/>
    <property type="match status" value="1"/>
</dbReference>
<keyword evidence="3 6" id="KW-0812">Transmembrane</keyword>
<dbReference type="InParanoid" id="A0A7X0JUY6"/>
<protein>
    <submittedName>
        <fullName evidence="7">Putative PurR-regulated permease PerM</fullName>
    </submittedName>
</protein>
<feature type="transmembrane region" description="Helical" evidence="6">
    <location>
        <begin position="65"/>
        <end position="87"/>
    </location>
</feature>
<dbReference type="AlphaFoldDB" id="A0A7X0JUY6"/>
<dbReference type="Pfam" id="PF01594">
    <property type="entry name" value="AI-2E_transport"/>
    <property type="match status" value="1"/>
</dbReference>
<evidence type="ECO:0000256" key="1">
    <source>
        <dbReference type="ARBA" id="ARBA00004141"/>
    </source>
</evidence>
<evidence type="ECO:0000256" key="4">
    <source>
        <dbReference type="ARBA" id="ARBA00022989"/>
    </source>
</evidence>
<feature type="transmembrane region" description="Helical" evidence="6">
    <location>
        <begin position="203"/>
        <end position="222"/>
    </location>
</feature>
<evidence type="ECO:0000256" key="3">
    <source>
        <dbReference type="ARBA" id="ARBA00022692"/>
    </source>
</evidence>
<reference evidence="7 8" key="1">
    <citation type="submission" date="2020-08" db="EMBL/GenBank/DDBJ databases">
        <title>Genomic Encyclopedia of Type Strains, Phase IV (KMG-IV): sequencing the most valuable type-strain genomes for metagenomic binning, comparative biology and taxonomic classification.</title>
        <authorList>
            <person name="Goeker M."/>
        </authorList>
    </citation>
    <scope>NUCLEOTIDE SEQUENCE [LARGE SCALE GENOMIC DNA]</scope>
    <source>
        <strain evidence="7 8">DSM 22368</strain>
    </source>
</reference>
<evidence type="ECO:0000256" key="5">
    <source>
        <dbReference type="ARBA" id="ARBA00023136"/>
    </source>
</evidence>
<sequence length="366" mass="38996">MQIHNPAPGEFSGVSRFILVSAAFVVVVAGMRAAESILVPFLLSLFIAVVCSPLLLWLKKRGLPNGLAIVSIIVLIIAIGGAISAVVGSSVAEFRQDIPVYQERLTTMFQGLITRLQGYGIDLETTILTDNIDPGAALRIAGNTLASFGSMMTEAFLILLTVIFIMAEEVGFSDKLKAAKKNFGVGAIARFTESVNHYMAIKMWISLLTAVLVFVWLLILGVDYPVMWSLLAFLLNFVPSLGSILAAVPAVLLALVQLGPMSALLTGAGYLAVNTVVGNGIEPRVMGKGLNLSALVVFLSLVFWGWVLGPVGMLLSVPLTMTVKIALESNEDTHWIGVLLGSGEAADAPDSIDLLEPVEDEEENKS</sequence>
<feature type="transmembrane region" description="Helical" evidence="6">
    <location>
        <begin position="145"/>
        <end position="167"/>
    </location>
</feature>
<keyword evidence="4 6" id="KW-1133">Transmembrane helix</keyword>
<evidence type="ECO:0000256" key="6">
    <source>
        <dbReference type="SAM" id="Phobius"/>
    </source>
</evidence>
<accession>A0A7X0JUY6</accession>
<comment type="similarity">
    <text evidence="2">Belongs to the autoinducer-2 exporter (AI-2E) (TC 2.A.86) family.</text>
</comment>
<evidence type="ECO:0000313" key="7">
    <source>
        <dbReference type="EMBL" id="MBB6522748.1"/>
    </source>
</evidence>
<comment type="caution">
    <text evidence="7">The sequence shown here is derived from an EMBL/GenBank/DDBJ whole genome shotgun (WGS) entry which is preliminary data.</text>
</comment>
<proteinExistence type="inferred from homology"/>
<feature type="transmembrane region" description="Helical" evidence="6">
    <location>
        <begin position="37"/>
        <end position="58"/>
    </location>
</feature>
<dbReference type="EMBL" id="JACHHT010000002">
    <property type="protein sequence ID" value="MBB6522748.1"/>
    <property type="molecule type" value="Genomic_DNA"/>
</dbReference>
<dbReference type="InterPro" id="IPR002549">
    <property type="entry name" value="AI-2E-like"/>
</dbReference>
<comment type="subcellular location">
    <subcellularLocation>
        <location evidence="1">Membrane</location>
        <topology evidence="1">Multi-pass membrane protein</topology>
    </subcellularLocation>
</comment>